<dbReference type="Gene3D" id="2.20.110.10">
    <property type="entry name" value="Histone H3 K4-specific methyltransferase SET7/9 N-terminal domain"/>
    <property type="match status" value="1"/>
</dbReference>
<dbReference type="InterPro" id="IPR003409">
    <property type="entry name" value="MORN"/>
</dbReference>
<dbReference type="SMART" id="SM00698">
    <property type="entry name" value="MORN"/>
    <property type="match status" value="3"/>
</dbReference>
<keyword evidence="1" id="KW-0677">Repeat</keyword>
<protein>
    <recommendedName>
        <fullName evidence="3">MORN repeat protein</fullName>
    </recommendedName>
</protein>
<evidence type="ECO:0000313" key="2">
    <source>
        <dbReference type="EMBL" id="SPD75921.1"/>
    </source>
</evidence>
<dbReference type="EMBL" id="OJIN01000223">
    <property type="protein sequence ID" value="SPD75921.1"/>
    <property type="molecule type" value="Genomic_DNA"/>
</dbReference>
<dbReference type="Pfam" id="PF02493">
    <property type="entry name" value="MORN"/>
    <property type="match status" value="3"/>
</dbReference>
<gene>
    <name evidence="2" type="ORF">PITCH_A780051</name>
</gene>
<evidence type="ECO:0000256" key="1">
    <source>
        <dbReference type="ARBA" id="ARBA00022737"/>
    </source>
</evidence>
<sequence length="133" mass="14265">MTEKSCFLSPAGSGYTGKSIGSNGHGVGILFSYEKITYVGGFNGGRPNGYGTLTTPTGTTYQGNWKEGVLDGKVECHFANGNTYVGGLKNKRPNGMGIFTWASGERIEGRWQDGLYYGIRGLTDPFIPHNSLV</sequence>
<dbReference type="GO" id="GO:0005829">
    <property type="term" value="C:cytosol"/>
    <property type="evidence" value="ECO:0007669"/>
    <property type="project" value="TreeGrafter"/>
</dbReference>
<dbReference type="PANTHER" id="PTHR43215:SF14">
    <property type="entry name" value="RADIAL SPOKE HEAD 1 HOMOLOG"/>
    <property type="match status" value="1"/>
</dbReference>
<dbReference type="AlphaFoldDB" id="A0A445N2K5"/>
<reference evidence="2" key="1">
    <citation type="submission" date="2018-01" db="EMBL/GenBank/DDBJ databases">
        <authorList>
            <person name="Regsiter A."/>
            <person name="William W."/>
        </authorList>
    </citation>
    <scope>NUCLEOTIDE SEQUENCE</scope>
    <source>
        <strain evidence="2">TRIP AH-1</strain>
    </source>
</reference>
<proteinExistence type="predicted"/>
<name>A0A445N2K5_9BACT</name>
<accession>A0A445N2K5</accession>
<dbReference type="PANTHER" id="PTHR43215">
    <property type="entry name" value="RADIAL SPOKE HEAD 1 HOMOLOG"/>
    <property type="match status" value="1"/>
</dbReference>
<dbReference type="SUPFAM" id="SSF82185">
    <property type="entry name" value="Histone H3 K4-specific methyltransferase SET7/9 N-terminal domain"/>
    <property type="match status" value="1"/>
</dbReference>
<evidence type="ECO:0008006" key="3">
    <source>
        <dbReference type="Google" id="ProtNLM"/>
    </source>
</evidence>
<organism evidence="2">
    <name type="scientific">uncultured Desulfobacterium sp</name>
    <dbReference type="NCBI Taxonomy" id="201089"/>
    <lineage>
        <taxon>Bacteria</taxon>
        <taxon>Pseudomonadati</taxon>
        <taxon>Thermodesulfobacteriota</taxon>
        <taxon>Desulfobacteria</taxon>
        <taxon>Desulfobacterales</taxon>
        <taxon>Desulfobacteriaceae</taxon>
        <taxon>Desulfobacterium</taxon>
        <taxon>environmental samples</taxon>
    </lineage>
</organism>